<dbReference type="EMBL" id="JAVTTO010000002">
    <property type="protein sequence ID" value="MDT7832033.1"/>
    <property type="molecule type" value="Genomic_DNA"/>
</dbReference>
<evidence type="ECO:0000313" key="1">
    <source>
        <dbReference type="EMBL" id="MDT7832033.1"/>
    </source>
</evidence>
<evidence type="ECO:0008006" key="3">
    <source>
        <dbReference type="Google" id="ProtNLM"/>
    </source>
</evidence>
<organism evidence="1 2">
    <name type="scientific">Asprobacillus argus</name>
    <dbReference type="NCBI Taxonomy" id="3076534"/>
    <lineage>
        <taxon>Bacteria</taxon>
        <taxon>Pseudomonadati</taxon>
        <taxon>Bacteroidota</taxon>
        <taxon>Flavobacteriia</taxon>
        <taxon>Flavobacteriales</taxon>
        <taxon>Flavobacteriaceae</taxon>
        <taxon>Asprobacillus</taxon>
    </lineage>
</organism>
<name>A0ABU3LF33_9FLAO</name>
<sequence>MKYKVVPFYRAKEVSKELQSIINTNAVDGFKYVNHQYSDKLKPGNIGCFGIGAKPDTIIHVGFVIFQKES</sequence>
<accession>A0ABU3LF33</accession>
<dbReference type="RefSeq" id="WP_349241285.1">
    <property type="nucleotide sequence ID" value="NZ_JAVTTO010000002.1"/>
</dbReference>
<gene>
    <name evidence="1" type="ORF">RQM59_06555</name>
</gene>
<reference evidence="1 2" key="1">
    <citation type="submission" date="2023-09" db="EMBL/GenBank/DDBJ databases">
        <title>Novel taxa isolated from Blanes Bay.</title>
        <authorList>
            <person name="Rey-Velasco X."/>
            <person name="Lucena T."/>
        </authorList>
    </citation>
    <scope>NUCLEOTIDE SEQUENCE [LARGE SCALE GENOMIC DNA]</scope>
    <source>
        <strain evidence="1 2">S356</strain>
    </source>
</reference>
<protein>
    <recommendedName>
        <fullName evidence="3">DUF4177 domain-containing protein</fullName>
    </recommendedName>
</protein>
<comment type="caution">
    <text evidence="1">The sequence shown here is derived from an EMBL/GenBank/DDBJ whole genome shotgun (WGS) entry which is preliminary data.</text>
</comment>
<proteinExistence type="predicted"/>
<keyword evidence="2" id="KW-1185">Reference proteome</keyword>
<evidence type="ECO:0000313" key="2">
    <source>
        <dbReference type="Proteomes" id="UP001257277"/>
    </source>
</evidence>
<dbReference type="Proteomes" id="UP001257277">
    <property type="component" value="Unassembled WGS sequence"/>
</dbReference>